<evidence type="ECO:0000256" key="8">
    <source>
        <dbReference type="ARBA" id="ARBA00023012"/>
    </source>
</evidence>
<dbReference type="PRINTS" id="PR00344">
    <property type="entry name" value="BCTRLSENSOR"/>
</dbReference>
<dbReference type="Pfam" id="PF02518">
    <property type="entry name" value="HATPase_c"/>
    <property type="match status" value="1"/>
</dbReference>
<dbReference type="PANTHER" id="PTHR43065">
    <property type="entry name" value="SENSOR HISTIDINE KINASE"/>
    <property type="match status" value="1"/>
</dbReference>
<dbReference type="RefSeq" id="WP_150440867.1">
    <property type="nucleotide sequence ID" value="NZ_VYKL01000022.1"/>
</dbReference>
<keyword evidence="6" id="KW-0418">Kinase</keyword>
<dbReference type="InterPro" id="IPR005467">
    <property type="entry name" value="His_kinase_dom"/>
</dbReference>
<dbReference type="AlphaFoldDB" id="A0A5J5HQL9"/>
<dbReference type="PANTHER" id="PTHR43065:SF10">
    <property type="entry name" value="PEROXIDE STRESS-ACTIVATED HISTIDINE KINASE MAK3"/>
    <property type="match status" value="1"/>
</dbReference>
<dbReference type="InterPro" id="IPR003661">
    <property type="entry name" value="HisK_dim/P_dom"/>
</dbReference>
<dbReference type="EC" id="2.7.13.3" evidence="2"/>
<dbReference type="OrthoDB" id="9815750at2"/>
<evidence type="ECO:0000256" key="1">
    <source>
        <dbReference type="ARBA" id="ARBA00000085"/>
    </source>
</evidence>
<dbReference type="SUPFAM" id="SSF55874">
    <property type="entry name" value="ATPase domain of HSP90 chaperone/DNA topoisomerase II/histidine kinase"/>
    <property type="match status" value="1"/>
</dbReference>
<organism evidence="10 11">
    <name type="scientific">Niallia endozanthoxylica</name>
    <dbReference type="NCBI Taxonomy" id="2036016"/>
    <lineage>
        <taxon>Bacteria</taxon>
        <taxon>Bacillati</taxon>
        <taxon>Bacillota</taxon>
        <taxon>Bacilli</taxon>
        <taxon>Bacillales</taxon>
        <taxon>Bacillaceae</taxon>
        <taxon>Niallia</taxon>
    </lineage>
</organism>
<dbReference type="Gene3D" id="3.30.565.10">
    <property type="entry name" value="Histidine kinase-like ATPase, C-terminal domain"/>
    <property type="match status" value="1"/>
</dbReference>
<accession>A0A5J5HQL9</accession>
<evidence type="ECO:0000256" key="5">
    <source>
        <dbReference type="ARBA" id="ARBA00022741"/>
    </source>
</evidence>
<keyword evidence="4" id="KW-0808">Transferase</keyword>
<dbReference type="SMART" id="SM00388">
    <property type="entry name" value="HisKA"/>
    <property type="match status" value="1"/>
</dbReference>
<evidence type="ECO:0000256" key="7">
    <source>
        <dbReference type="ARBA" id="ARBA00022840"/>
    </source>
</evidence>
<dbReference type="SMART" id="SM00387">
    <property type="entry name" value="HATPase_c"/>
    <property type="match status" value="1"/>
</dbReference>
<evidence type="ECO:0000256" key="2">
    <source>
        <dbReference type="ARBA" id="ARBA00012438"/>
    </source>
</evidence>
<dbReference type="EMBL" id="VYKL01000022">
    <property type="protein sequence ID" value="KAA9022616.1"/>
    <property type="molecule type" value="Genomic_DNA"/>
</dbReference>
<dbReference type="PROSITE" id="PS50109">
    <property type="entry name" value="HIS_KIN"/>
    <property type="match status" value="1"/>
</dbReference>
<keyword evidence="3" id="KW-0597">Phosphoprotein</keyword>
<evidence type="ECO:0000256" key="4">
    <source>
        <dbReference type="ARBA" id="ARBA00022679"/>
    </source>
</evidence>
<dbReference type="Pfam" id="PF00512">
    <property type="entry name" value="HisKA"/>
    <property type="match status" value="1"/>
</dbReference>
<dbReference type="InterPro" id="IPR004358">
    <property type="entry name" value="Sig_transdc_His_kin-like_C"/>
</dbReference>
<dbReference type="GO" id="GO:0000155">
    <property type="term" value="F:phosphorelay sensor kinase activity"/>
    <property type="evidence" value="ECO:0007669"/>
    <property type="project" value="InterPro"/>
</dbReference>
<proteinExistence type="predicted"/>
<dbReference type="Gene3D" id="1.10.287.130">
    <property type="match status" value="1"/>
</dbReference>
<evidence type="ECO:0000259" key="9">
    <source>
        <dbReference type="PROSITE" id="PS50109"/>
    </source>
</evidence>
<keyword evidence="11" id="KW-1185">Reference proteome</keyword>
<reference evidence="10 11" key="1">
    <citation type="submission" date="2019-09" db="EMBL/GenBank/DDBJ databases">
        <title>Whole genome sequences of isolates from the Mars Exploration Rovers.</title>
        <authorList>
            <person name="Seuylemezian A."/>
            <person name="Vaishampayan P."/>
        </authorList>
    </citation>
    <scope>NUCLEOTIDE SEQUENCE [LARGE SCALE GENOMIC DNA]</scope>
    <source>
        <strain evidence="10 11">MER_TA_151</strain>
    </source>
</reference>
<keyword evidence="5" id="KW-0547">Nucleotide-binding</keyword>
<keyword evidence="7" id="KW-0067">ATP-binding</keyword>
<evidence type="ECO:0000256" key="3">
    <source>
        <dbReference type="ARBA" id="ARBA00022553"/>
    </source>
</evidence>
<name>A0A5J5HQL9_9BACI</name>
<dbReference type="Proteomes" id="UP000326671">
    <property type="component" value="Unassembled WGS sequence"/>
</dbReference>
<comment type="catalytic activity">
    <reaction evidence="1">
        <text>ATP + protein L-histidine = ADP + protein N-phospho-L-histidine.</text>
        <dbReference type="EC" id="2.7.13.3"/>
    </reaction>
</comment>
<dbReference type="InterPro" id="IPR036890">
    <property type="entry name" value="HATPase_C_sf"/>
</dbReference>
<evidence type="ECO:0000313" key="10">
    <source>
        <dbReference type="EMBL" id="KAA9022616.1"/>
    </source>
</evidence>
<dbReference type="InterPro" id="IPR036097">
    <property type="entry name" value="HisK_dim/P_sf"/>
</dbReference>
<dbReference type="CDD" id="cd00082">
    <property type="entry name" value="HisKA"/>
    <property type="match status" value="1"/>
</dbReference>
<feature type="domain" description="Histidine kinase" evidence="9">
    <location>
        <begin position="34"/>
        <end position="238"/>
    </location>
</feature>
<evidence type="ECO:0000313" key="11">
    <source>
        <dbReference type="Proteomes" id="UP000326671"/>
    </source>
</evidence>
<protein>
    <recommendedName>
        <fullName evidence="2">histidine kinase</fullName>
        <ecNumber evidence="2">2.7.13.3</ecNumber>
    </recommendedName>
</protein>
<gene>
    <name evidence="10" type="ORF">F4V44_15200</name>
</gene>
<sequence>MVIEQRLESNLSMSELDKQLQSEKHAVASQLAAGIAHEIRNPITAIKGFLQLIMADYKGEPMYFEVVESEIARVEAILKELMVLGKPAKIKYEKLSMQVLLDQVLMLMESHALLNNIQIVKRYNFRETTVVGDESQLKQVFINYIKNAIEAMPDGGTIFVEGFNPFKSTIQIQIIDQGCGIPSDMLGRVSEPFFTTKEYGTGLGMHVSSQIIEEHQGRVNISSNNDGTCIEVILPAVFK</sequence>
<keyword evidence="8" id="KW-0902">Two-component regulatory system</keyword>
<evidence type="ECO:0000256" key="6">
    <source>
        <dbReference type="ARBA" id="ARBA00022777"/>
    </source>
</evidence>
<dbReference type="GO" id="GO:0005524">
    <property type="term" value="F:ATP binding"/>
    <property type="evidence" value="ECO:0007669"/>
    <property type="project" value="UniProtKB-KW"/>
</dbReference>
<dbReference type="InterPro" id="IPR003594">
    <property type="entry name" value="HATPase_dom"/>
</dbReference>
<comment type="caution">
    <text evidence="10">The sequence shown here is derived from an EMBL/GenBank/DDBJ whole genome shotgun (WGS) entry which is preliminary data.</text>
</comment>
<dbReference type="SUPFAM" id="SSF47384">
    <property type="entry name" value="Homodimeric domain of signal transducing histidine kinase"/>
    <property type="match status" value="1"/>
</dbReference>